<keyword evidence="7" id="KW-0732">Signal</keyword>
<dbReference type="PROSITE" id="PS51007">
    <property type="entry name" value="CYTC"/>
    <property type="match status" value="1"/>
</dbReference>
<dbReference type="InterPro" id="IPR050597">
    <property type="entry name" value="Cytochrome_c_Oxidase_Subunit"/>
</dbReference>
<dbReference type="Pfam" id="PF00034">
    <property type="entry name" value="Cytochrom_C"/>
    <property type="match status" value="1"/>
</dbReference>
<dbReference type="InterPro" id="IPR009056">
    <property type="entry name" value="Cyt_c-like_dom"/>
</dbReference>
<dbReference type="RefSeq" id="WP_086079840.1">
    <property type="nucleotide sequence ID" value="NZ_CP021111.1"/>
</dbReference>
<feature type="chain" id="PRO_5012619561" evidence="7">
    <location>
        <begin position="29"/>
        <end position="124"/>
    </location>
</feature>
<keyword evidence="4" id="KW-0249">Electron transport</keyword>
<keyword evidence="2 6" id="KW-0349">Heme</keyword>
<evidence type="ECO:0000256" key="2">
    <source>
        <dbReference type="ARBA" id="ARBA00022617"/>
    </source>
</evidence>
<dbReference type="Proteomes" id="UP000194161">
    <property type="component" value="Chromosome"/>
</dbReference>
<evidence type="ECO:0000256" key="1">
    <source>
        <dbReference type="ARBA" id="ARBA00022448"/>
    </source>
</evidence>
<dbReference type="GO" id="GO:0009055">
    <property type="term" value="F:electron transfer activity"/>
    <property type="evidence" value="ECO:0007669"/>
    <property type="project" value="InterPro"/>
</dbReference>
<dbReference type="EMBL" id="CP021111">
    <property type="protein sequence ID" value="ARP96088.1"/>
    <property type="molecule type" value="Genomic_DNA"/>
</dbReference>
<dbReference type="AlphaFoldDB" id="A0A1W6ZFC4"/>
<dbReference type="OrthoDB" id="9796421at2"/>
<evidence type="ECO:0000256" key="7">
    <source>
        <dbReference type="SAM" id="SignalP"/>
    </source>
</evidence>
<evidence type="ECO:0000313" key="10">
    <source>
        <dbReference type="Proteomes" id="UP000194161"/>
    </source>
</evidence>
<dbReference type="Gene3D" id="1.10.760.10">
    <property type="entry name" value="Cytochrome c-like domain"/>
    <property type="match status" value="1"/>
</dbReference>
<organism evidence="9 10">
    <name type="scientific">Bordetella genomosp. 13</name>
    <dbReference type="NCBI Taxonomy" id="463040"/>
    <lineage>
        <taxon>Bacteria</taxon>
        <taxon>Pseudomonadati</taxon>
        <taxon>Pseudomonadota</taxon>
        <taxon>Betaproteobacteria</taxon>
        <taxon>Burkholderiales</taxon>
        <taxon>Alcaligenaceae</taxon>
        <taxon>Bordetella</taxon>
    </lineage>
</organism>
<evidence type="ECO:0000259" key="8">
    <source>
        <dbReference type="PROSITE" id="PS51007"/>
    </source>
</evidence>
<dbReference type="KEGG" id="bgm:CAL15_17920"/>
<keyword evidence="10" id="KW-1185">Reference proteome</keyword>
<evidence type="ECO:0000256" key="3">
    <source>
        <dbReference type="ARBA" id="ARBA00022723"/>
    </source>
</evidence>
<dbReference type="GO" id="GO:0020037">
    <property type="term" value="F:heme binding"/>
    <property type="evidence" value="ECO:0007669"/>
    <property type="project" value="InterPro"/>
</dbReference>
<evidence type="ECO:0000313" key="9">
    <source>
        <dbReference type="EMBL" id="ARP96088.1"/>
    </source>
</evidence>
<gene>
    <name evidence="9" type="ORF">CAL15_17920</name>
</gene>
<accession>A0A1W6ZFC4</accession>
<evidence type="ECO:0000256" key="6">
    <source>
        <dbReference type="PROSITE-ProRule" id="PRU00433"/>
    </source>
</evidence>
<protein>
    <submittedName>
        <fullName evidence="9">Cytochrome C</fullName>
    </submittedName>
</protein>
<keyword evidence="1" id="KW-0813">Transport</keyword>
<dbReference type="PANTHER" id="PTHR33751:SF9">
    <property type="entry name" value="CYTOCHROME C4"/>
    <property type="match status" value="1"/>
</dbReference>
<evidence type="ECO:0000256" key="4">
    <source>
        <dbReference type="ARBA" id="ARBA00022982"/>
    </source>
</evidence>
<keyword evidence="5 6" id="KW-0408">Iron</keyword>
<proteinExistence type="predicted"/>
<dbReference type="PROSITE" id="PS51257">
    <property type="entry name" value="PROKAR_LIPOPROTEIN"/>
    <property type="match status" value="1"/>
</dbReference>
<dbReference type="GO" id="GO:0046872">
    <property type="term" value="F:metal ion binding"/>
    <property type="evidence" value="ECO:0007669"/>
    <property type="project" value="UniProtKB-KW"/>
</dbReference>
<keyword evidence="3 6" id="KW-0479">Metal-binding</keyword>
<reference evidence="9 10" key="1">
    <citation type="submission" date="2017-05" db="EMBL/GenBank/DDBJ databases">
        <title>Complete and WGS of Bordetella genogroups.</title>
        <authorList>
            <person name="Spilker T."/>
            <person name="LiPuma J."/>
        </authorList>
    </citation>
    <scope>NUCLEOTIDE SEQUENCE [LARGE SCALE GENOMIC DNA]</scope>
    <source>
        <strain evidence="9 10">AU7206</strain>
    </source>
</reference>
<evidence type="ECO:0000256" key="5">
    <source>
        <dbReference type="ARBA" id="ARBA00023004"/>
    </source>
</evidence>
<dbReference type="SUPFAM" id="SSF46626">
    <property type="entry name" value="Cytochrome c"/>
    <property type="match status" value="1"/>
</dbReference>
<sequence>MKLRIPPMRAFSALALAASCAIAGQVHAQAAGAAPAGNAPVGNVQNARDKVSMCIGCHGIPGYKASFPEIYHVPMIAGQNAKYIEAALNEYKKGARSHPTMDAIAGSLSDQDIADLAAYYANLK</sequence>
<name>A0A1W6ZFC4_9BORD</name>
<dbReference type="PANTHER" id="PTHR33751">
    <property type="entry name" value="CBB3-TYPE CYTOCHROME C OXIDASE SUBUNIT FIXP"/>
    <property type="match status" value="1"/>
</dbReference>
<dbReference type="InterPro" id="IPR036909">
    <property type="entry name" value="Cyt_c-like_dom_sf"/>
</dbReference>
<feature type="signal peptide" evidence="7">
    <location>
        <begin position="1"/>
        <end position="28"/>
    </location>
</feature>
<feature type="domain" description="Cytochrome c" evidence="8">
    <location>
        <begin position="32"/>
        <end position="124"/>
    </location>
</feature>
<dbReference type="STRING" id="463040.CAL15_17920"/>